<dbReference type="Proteomes" id="UP001279734">
    <property type="component" value="Unassembled WGS sequence"/>
</dbReference>
<sequence length="314" mass="35616">MLEQTIEPQPDPAFEPAVEPLTELILEPIIDPLVIEPSAELPELIFEPLTAPEELVGGEPDELDDSMMKFLEESRRRQLAGLDEEGTVFSPPPPKSKSCSRPVRPERRIWGDQVSNLEVSRFYLLVVIACNPLFVGRRLQLSNIAGFFQLVLVFPNFLRVTLRVERLIPKTREPNFDRNYPFSPVAEAERHLVSRFLRSCPRDGFDPFSKVVDAGYDKLPLPSSDGKRAKNIEPPLCGGPRSLNNPQFNRWLVVKITVELAVFALLYEIDGIFLHRWPIISLAHDFECQVLPVDMRTVDSKVDFTQSVVCLSRG</sequence>
<name>A0AAD3SAV8_NEPGR</name>
<protein>
    <submittedName>
        <fullName evidence="2">Uncharacterized protein</fullName>
    </submittedName>
</protein>
<keyword evidence="3" id="KW-1185">Reference proteome</keyword>
<reference evidence="2" key="1">
    <citation type="submission" date="2023-05" db="EMBL/GenBank/DDBJ databases">
        <title>Nepenthes gracilis genome sequencing.</title>
        <authorList>
            <person name="Fukushima K."/>
        </authorList>
    </citation>
    <scope>NUCLEOTIDE SEQUENCE</scope>
    <source>
        <strain evidence="2">SING2019-196</strain>
    </source>
</reference>
<proteinExistence type="predicted"/>
<comment type="caution">
    <text evidence="2">The sequence shown here is derived from an EMBL/GenBank/DDBJ whole genome shotgun (WGS) entry which is preliminary data.</text>
</comment>
<evidence type="ECO:0000313" key="2">
    <source>
        <dbReference type="EMBL" id="GMH07612.1"/>
    </source>
</evidence>
<dbReference type="EMBL" id="BSYO01000007">
    <property type="protein sequence ID" value="GMH07612.1"/>
    <property type="molecule type" value="Genomic_DNA"/>
</dbReference>
<evidence type="ECO:0000313" key="3">
    <source>
        <dbReference type="Proteomes" id="UP001279734"/>
    </source>
</evidence>
<dbReference type="AlphaFoldDB" id="A0AAD3SAV8"/>
<accession>A0AAD3SAV8</accession>
<feature type="region of interest" description="Disordered" evidence="1">
    <location>
        <begin position="82"/>
        <end position="102"/>
    </location>
</feature>
<organism evidence="2 3">
    <name type="scientific">Nepenthes gracilis</name>
    <name type="common">Slender pitcher plant</name>
    <dbReference type="NCBI Taxonomy" id="150966"/>
    <lineage>
        <taxon>Eukaryota</taxon>
        <taxon>Viridiplantae</taxon>
        <taxon>Streptophyta</taxon>
        <taxon>Embryophyta</taxon>
        <taxon>Tracheophyta</taxon>
        <taxon>Spermatophyta</taxon>
        <taxon>Magnoliopsida</taxon>
        <taxon>eudicotyledons</taxon>
        <taxon>Gunneridae</taxon>
        <taxon>Pentapetalae</taxon>
        <taxon>Caryophyllales</taxon>
        <taxon>Nepenthaceae</taxon>
        <taxon>Nepenthes</taxon>
    </lineage>
</organism>
<evidence type="ECO:0000256" key="1">
    <source>
        <dbReference type="SAM" id="MobiDB-lite"/>
    </source>
</evidence>
<gene>
    <name evidence="2" type="ORF">Nepgr_009452</name>
</gene>